<evidence type="ECO:0000313" key="3">
    <source>
        <dbReference type="Proteomes" id="UP000002605"/>
    </source>
</evidence>
<dbReference type="GeneID" id="8046082"/>
<dbReference type="eggNOG" id="ENOG502RQED">
    <property type="taxonomic scope" value="Eukaryota"/>
</dbReference>
<dbReference type="CGD" id="CAL0000160403">
    <property type="gene designation" value="Cd36_20570"/>
</dbReference>
<dbReference type="OrthoDB" id="4096135at2759"/>
<dbReference type="RefSeq" id="XP_002418536.1">
    <property type="nucleotide sequence ID" value="XM_002418491.1"/>
</dbReference>
<keyword evidence="3" id="KW-1185">Reference proteome</keyword>
<protein>
    <submittedName>
        <fullName evidence="2">Uncharacterized protein</fullName>
    </submittedName>
</protein>
<dbReference type="KEGG" id="cdu:CD36_20570"/>
<evidence type="ECO:0000313" key="1">
    <source>
        <dbReference type="CGD" id="CAL0000160403"/>
    </source>
</evidence>
<dbReference type="Proteomes" id="UP000002605">
    <property type="component" value="Chromosome 2"/>
</dbReference>
<dbReference type="EMBL" id="FM992689">
    <property type="protein sequence ID" value="CAX43838.1"/>
    <property type="molecule type" value="Genomic_DNA"/>
</dbReference>
<dbReference type="AlphaFoldDB" id="B9WBR6"/>
<dbReference type="HOGENOM" id="CLU_035518_0_0_1"/>
<proteinExistence type="predicted"/>
<evidence type="ECO:0000313" key="2">
    <source>
        <dbReference type="EMBL" id="CAX43838.1"/>
    </source>
</evidence>
<organism evidence="2 3">
    <name type="scientific">Candida dubliniensis (strain CD36 / ATCC MYA-646 / CBS 7987 / NCPF 3949 / NRRL Y-17841)</name>
    <name type="common">Yeast</name>
    <dbReference type="NCBI Taxonomy" id="573826"/>
    <lineage>
        <taxon>Eukaryota</taxon>
        <taxon>Fungi</taxon>
        <taxon>Dikarya</taxon>
        <taxon>Ascomycota</taxon>
        <taxon>Saccharomycotina</taxon>
        <taxon>Pichiomycetes</taxon>
        <taxon>Debaryomycetaceae</taxon>
        <taxon>Candida/Lodderomyces clade</taxon>
        <taxon>Candida</taxon>
    </lineage>
</organism>
<gene>
    <name evidence="1" type="ordered locus">Cd36_20570</name>
    <name evidence="2" type="ORF">CD36_20570</name>
</gene>
<sequence>MVLNFDDELNLQEYTISNQSLERTSSIKPDNISNILEEAPNEIPNNQPHVDFTNSELEYLTCHSLTAHAFENSEIDVSPAISNQTHQSLRPSFSSEYDTDTTDLIGIVEQSTHHTNATYNHYNKSSEELAFQESIDYSTFLENVLEKENNNSIGDIDSNKEFENAATNLFSSENCEHDLLLLQHELQETGIPIEQFQPQSYMYNEDNADLINQSPAQVNTAATVTTTTTSSVSVLSLVKSPCHVISNYEDFVTSPIYEWPNDESGVSVNLLNTINVRVANLEPKTVSDAVRKTIREEFVIQDMFLNGKSLLPPEIPKSIRKKSDRDVEWTPLSVYKAYTNIKSPTNGKEAYNHLVPYTSCIGTLNYRPKDHAAWKRAPNRRR</sequence>
<accession>B9WBR6</accession>
<dbReference type="VEuPathDB" id="FungiDB:CD36_20570"/>
<name>B9WBR6_CANDC</name>
<reference evidence="2 3" key="1">
    <citation type="journal article" date="2009" name="Genome Res.">
        <title>Comparative genomics of the fungal pathogens Candida dubliniensis and Candida albicans.</title>
        <authorList>
            <person name="Jackson A.P."/>
            <person name="Gamble J.A."/>
            <person name="Yeomans T."/>
            <person name="Moran G.P."/>
            <person name="Saunders D."/>
            <person name="Harris D."/>
            <person name="Aslett M."/>
            <person name="Barrell J.F."/>
            <person name="Butler G."/>
            <person name="Citiulo F."/>
            <person name="Coleman D.C."/>
            <person name="de Groot P.W.J."/>
            <person name="Goodwin T.J."/>
            <person name="Quail M.A."/>
            <person name="McQuillan J."/>
            <person name="Munro C.A."/>
            <person name="Pain A."/>
            <person name="Poulter R.T."/>
            <person name="Rajandream M.A."/>
            <person name="Renauld H."/>
            <person name="Spiering M.J."/>
            <person name="Tivey A."/>
            <person name="Gow N.A.R."/>
            <person name="Barrell B."/>
            <person name="Sullivan D.J."/>
            <person name="Berriman M."/>
        </authorList>
    </citation>
    <scope>NUCLEOTIDE SEQUENCE [LARGE SCALE GENOMIC DNA]</scope>
    <source>
        <strain evidence="3">CD36 / ATCC MYA-646 / CBS 7987 / NCPF 3949 / NRRL Y-17841</strain>
    </source>
</reference>